<evidence type="ECO:0000256" key="8">
    <source>
        <dbReference type="ARBA" id="ARBA00022777"/>
    </source>
</evidence>
<proteinExistence type="predicted"/>
<dbReference type="InterPro" id="IPR003594">
    <property type="entry name" value="HATPase_dom"/>
</dbReference>
<reference evidence="17 18" key="1">
    <citation type="submission" date="2016-10" db="EMBL/GenBank/DDBJ databases">
        <authorList>
            <person name="Varghese N."/>
            <person name="Submissions S."/>
        </authorList>
    </citation>
    <scope>NUCLEOTIDE SEQUENCE [LARGE SCALE GENOMIC DNA]</scope>
    <source>
        <strain evidence="17 18">DSM 20748</strain>
    </source>
</reference>
<dbReference type="Gene3D" id="3.30.565.10">
    <property type="entry name" value="Histidine kinase-like ATPase, C-terminal domain"/>
    <property type="match status" value="1"/>
</dbReference>
<evidence type="ECO:0000256" key="13">
    <source>
        <dbReference type="PIRNR" id="PIRNR037431"/>
    </source>
</evidence>
<keyword evidence="10 15" id="KW-1133">Transmembrane helix</keyword>
<keyword evidence="3 13" id="KW-1003">Cell membrane</keyword>
<dbReference type="PIRSF" id="PIRSF037431">
    <property type="entry name" value="STHK_LiaS"/>
    <property type="match status" value="1"/>
</dbReference>
<gene>
    <name evidence="17" type="ORF">SAMN04488081_1431</name>
</gene>
<dbReference type="RefSeq" id="WP_093106701.1">
    <property type="nucleotide sequence ID" value="NZ_FNOS01000003.1"/>
</dbReference>
<sequence length="332" mass="37819">MKKHLIFYVLLFISFSVLLTGITFLTFPPENWSLLYRKEVLDMPFLLVPVLAGLTFGIGTGLAQGVQEKQKKKHLYRQLDCLVQGIPMDAKETGEGVRARLEAIERKMSRQTELSRKQASERADERERSIQEVVTQERSRLARELHDSVSQQLFAASMMMSAISEQEENSKLRMVEQMIHQSQLEMRALLLHLRPVPLKGKTLKEGTKDLLEELTQKVPLQVDKQLEEVSLEKGEEDQLFRILQEAVSNTLRHAEADHLTVQLLQRDDFVLLRVLDDGKGFDTESAGTNSYGLVNMNERALEVGGVLKIVSVKDDGTRVEVKLPRKGREEKV</sequence>
<name>A0A1H3EXP2_9BACI</name>
<dbReference type="Proteomes" id="UP000198647">
    <property type="component" value="Unassembled WGS sequence"/>
</dbReference>
<evidence type="ECO:0000256" key="2">
    <source>
        <dbReference type="ARBA" id="ARBA00004651"/>
    </source>
</evidence>
<keyword evidence="18" id="KW-1185">Reference proteome</keyword>
<evidence type="ECO:0000256" key="5">
    <source>
        <dbReference type="ARBA" id="ARBA00022679"/>
    </source>
</evidence>
<evidence type="ECO:0000256" key="4">
    <source>
        <dbReference type="ARBA" id="ARBA00022553"/>
    </source>
</evidence>
<dbReference type="SMART" id="SM00387">
    <property type="entry name" value="HATPase_c"/>
    <property type="match status" value="1"/>
</dbReference>
<evidence type="ECO:0000256" key="6">
    <source>
        <dbReference type="ARBA" id="ARBA00022692"/>
    </source>
</evidence>
<evidence type="ECO:0000256" key="14">
    <source>
        <dbReference type="SAM" id="MobiDB-lite"/>
    </source>
</evidence>
<comment type="catalytic activity">
    <reaction evidence="1 13">
        <text>ATP + protein L-histidine = ADP + protein N-phospho-L-histidine.</text>
        <dbReference type="EC" id="2.7.13.3"/>
    </reaction>
</comment>
<feature type="domain" description="Histidine kinase" evidence="16">
    <location>
        <begin position="140"/>
        <end position="327"/>
    </location>
</feature>
<feature type="transmembrane region" description="Helical" evidence="15">
    <location>
        <begin position="45"/>
        <end position="63"/>
    </location>
</feature>
<evidence type="ECO:0000256" key="15">
    <source>
        <dbReference type="SAM" id="Phobius"/>
    </source>
</evidence>
<dbReference type="InterPro" id="IPR011712">
    <property type="entry name" value="Sig_transdc_His_kin_sub3_dim/P"/>
</dbReference>
<keyword evidence="6 15" id="KW-0812">Transmembrane</keyword>
<evidence type="ECO:0000313" key="18">
    <source>
        <dbReference type="Proteomes" id="UP000198647"/>
    </source>
</evidence>
<dbReference type="CDD" id="cd16917">
    <property type="entry name" value="HATPase_UhpB-NarQ-NarX-like"/>
    <property type="match status" value="1"/>
</dbReference>
<organism evidence="17 18">
    <name type="scientific">Salimicrobium album</name>
    <dbReference type="NCBI Taxonomy" id="50717"/>
    <lineage>
        <taxon>Bacteria</taxon>
        <taxon>Bacillati</taxon>
        <taxon>Bacillota</taxon>
        <taxon>Bacilli</taxon>
        <taxon>Bacillales</taxon>
        <taxon>Bacillaceae</taxon>
        <taxon>Salimicrobium</taxon>
    </lineage>
</organism>
<dbReference type="InterPro" id="IPR005467">
    <property type="entry name" value="His_kinase_dom"/>
</dbReference>
<evidence type="ECO:0000256" key="11">
    <source>
        <dbReference type="ARBA" id="ARBA00023012"/>
    </source>
</evidence>
<keyword evidence="8 13" id="KW-0418">Kinase</keyword>
<evidence type="ECO:0000259" key="16">
    <source>
        <dbReference type="PROSITE" id="PS50109"/>
    </source>
</evidence>
<keyword evidence="11 13" id="KW-0902">Two-component regulatory system</keyword>
<dbReference type="InterPro" id="IPR017202">
    <property type="entry name" value="LiaS/VraS"/>
</dbReference>
<evidence type="ECO:0000256" key="3">
    <source>
        <dbReference type="ARBA" id="ARBA00022475"/>
    </source>
</evidence>
<dbReference type="GO" id="GO:0016301">
    <property type="term" value="F:kinase activity"/>
    <property type="evidence" value="ECO:0007669"/>
    <property type="project" value="UniProtKB-KW"/>
</dbReference>
<evidence type="ECO:0000313" key="17">
    <source>
        <dbReference type="EMBL" id="SDX83593.1"/>
    </source>
</evidence>
<dbReference type="PANTHER" id="PTHR24421:SF37">
    <property type="entry name" value="SENSOR HISTIDINE KINASE NARS"/>
    <property type="match status" value="1"/>
</dbReference>
<dbReference type="PROSITE" id="PS50109">
    <property type="entry name" value="HIS_KIN"/>
    <property type="match status" value="1"/>
</dbReference>
<evidence type="ECO:0000256" key="10">
    <source>
        <dbReference type="ARBA" id="ARBA00022989"/>
    </source>
</evidence>
<dbReference type="SUPFAM" id="SSF55874">
    <property type="entry name" value="ATPase domain of HSP90 chaperone/DNA topoisomerase II/histidine kinase"/>
    <property type="match status" value="1"/>
</dbReference>
<keyword evidence="9 13" id="KW-0067">ATP-binding</keyword>
<dbReference type="InterPro" id="IPR050482">
    <property type="entry name" value="Sensor_HK_TwoCompSys"/>
</dbReference>
<evidence type="ECO:0000256" key="7">
    <source>
        <dbReference type="ARBA" id="ARBA00022741"/>
    </source>
</evidence>
<keyword evidence="5 13" id="KW-0808">Transferase</keyword>
<feature type="transmembrane region" description="Helical" evidence="15">
    <location>
        <begin position="5"/>
        <end position="25"/>
    </location>
</feature>
<evidence type="ECO:0000256" key="9">
    <source>
        <dbReference type="ARBA" id="ARBA00022840"/>
    </source>
</evidence>
<protein>
    <recommendedName>
        <fullName evidence="13">Sensor histidine kinase</fullName>
        <ecNumber evidence="13">2.7.13.3</ecNumber>
    </recommendedName>
</protein>
<keyword evidence="12 13" id="KW-0472">Membrane</keyword>
<comment type="caution">
    <text evidence="17">The sequence shown here is derived from an EMBL/GenBank/DDBJ whole genome shotgun (WGS) entry which is preliminary data.</text>
</comment>
<dbReference type="Gene3D" id="1.20.5.1930">
    <property type="match status" value="1"/>
</dbReference>
<dbReference type="Pfam" id="PF07730">
    <property type="entry name" value="HisKA_3"/>
    <property type="match status" value="1"/>
</dbReference>
<keyword evidence="4" id="KW-0597">Phosphoprotein</keyword>
<dbReference type="EMBL" id="FNOS01000003">
    <property type="protein sequence ID" value="SDX83593.1"/>
    <property type="molecule type" value="Genomic_DNA"/>
</dbReference>
<dbReference type="Pfam" id="PF02518">
    <property type="entry name" value="HATPase_c"/>
    <property type="match status" value="1"/>
</dbReference>
<dbReference type="InterPro" id="IPR036890">
    <property type="entry name" value="HATPase_C_sf"/>
</dbReference>
<keyword evidence="7 13" id="KW-0547">Nucleotide-binding</keyword>
<evidence type="ECO:0000256" key="12">
    <source>
        <dbReference type="ARBA" id="ARBA00023136"/>
    </source>
</evidence>
<dbReference type="EC" id="2.7.13.3" evidence="13"/>
<evidence type="ECO:0000256" key="1">
    <source>
        <dbReference type="ARBA" id="ARBA00000085"/>
    </source>
</evidence>
<feature type="region of interest" description="Disordered" evidence="14">
    <location>
        <begin position="109"/>
        <end position="129"/>
    </location>
</feature>
<comment type="subcellular location">
    <subcellularLocation>
        <location evidence="2 13">Cell membrane</location>
        <topology evidence="2 13">Multi-pass membrane protein</topology>
    </subcellularLocation>
</comment>
<dbReference type="PANTHER" id="PTHR24421">
    <property type="entry name" value="NITRATE/NITRITE SENSOR PROTEIN NARX-RELATED"/>
    <property type="match status" value="1"/>
</dbReference>
<accession>A0A1H3EXP2</accession>